<evidence type="ECO:0000256" key="1">
    <source>
        <dbReference type="SAM" id="MobiDB-lite"/>
    </source>
</evidence>
<sequence>MRPKLPLRKPRSRVQDRPAFVFVDTTGPSDAKTIVRRHAARSGLVRRQENITTLPDSRESIPAATRAPGATSPTKKRHRMCRENALVDVSNLGFVPQPLTSTYEKFRLSYNFDITDLTSFTDVDLATNAYRLLQDEPNRLVSLLRKQYSSFLAYLPSRYGTSTCLDDAMHCVAARAGQTLGFQMPESIPYILYGKALKSLQIAISDGTECTVSDIYCVTRLLVLYEIIDEMYRKVSSIFEAQEWQHVFQRASDLQSDSDCRLWWKLFGITGFLPGILKDLRNLIEDSSAYPVGSSAILERAKGMYKALHNEHVFYQHAAPHPQSLFSLPAAAESPDRIRLRVFFIYTIMYICRALATLSSTEIERAASEVEAQMFASQALLIEE</sequence>
<accession>A0A395RBP7</accession>
<dbReference type="EMBL" id="PXOF01000358">
    <property type="protein sequence ID" value="RGP57538.1"/>
    <property type="molecule type" value="Genomic_DNA"/>
</dbReference>
<dbReference type="Proteomes" id="UP000266152">
    <property type="component" value="Unassembled WGS sequence"/>
</dbReference>
<dbReference type="AlphaFoldDB" id="A0A395RBP7"/>
<feature type="region of interest" description="Disordered" evidence="1">
    <location>
        <begin position="50"/>
        <end position="77"/>
    </location>
</feature>
<feature type="non-terminal residue" evidence="2">
    <location>
        <position position="384"/>
    </location>
</feature>
<evidence type="ECO:0000313" key="3">
    <source>
        <dbReference type="Proteomes" id="UP000266152"/>
    </source>
</evidence>
<proteinExistence type="predicted"/>
<dbReference type="STRING" id="5514.A0A395RBP7"/>
<comment type="caution">
    <text evidence="2">The sequence shown here is derived from an EMBL/GenBank/DDBJ whole genome shotgun (WGS) entry which is preliminary data.</text>
</comment>
<keyword evidence="3" id="KW-1185">Reference proteome</keyword>
<organism evidence="2 3">
    <name type="scientific">Fusarium sporotrichioides</name>
    <dbReference type="NCBI Taxonomy" id="5514"/>
    <lineage>
        <taxon>Eukaryota</taxon>
        <taxon>Fungi</taxon>
        <taxon>Dikarya</taxon>
        <taxon>Ascomycota</taxon>
        <taxon>Pezizomycotina</taxon>
        <taxon>Sordariomycetes</taxon>
        <taxon>Hypocreomycetidae</taxon>
        <taxon>Hypocreales</taxon>
        <taxon>Nectriaceae</taxon>
        <taxon>Fusarium</taxon>
    </lineage>
</organism>
<name>A0A395RBP7_FUSSP</name>
<protein>
    <submittedName>
        <fullName evidence="2">Uncharacterized protein</fullName>
    </submittedName>
</protein>
<dbReference type="PANTHER" id="PTHR38111">
    <property type="entry name" value="ZN(2)-C6 FUNGAL-TYPE DOMAIN-CONTAINING PROTEIN-RELATED"/>
    <property type="match status" value="1"/>
</dbReference>
<dbReference type="InterPro" id="IPR053178">
    <property type="entry name" value="Osmoadaptation_assoc"/>
</dbReference>
<reference evidence="2 3" key="1">
    <citation type="journal article" date="2018" name="PLoS Pathog.">
        <title>Evolution of structural diversity of trichothecenes, a family of toxins produced by plant pathogenic and entomopathogenic fungi.</title>
        <authorList>
            <person name="Proctor R.H."/>
            <person name="McCormick S.P."/>
            <person name="Kim H.S."/>
            <person name="Cardoza R.E."/>
            <person name="Stanley A.M."/>
            <person name="Lindo L."/>
            <person name="Kelly A."/>
            <person name="Brown D.W."/>
            <person name="Lee T."/>
            <person name="Vaughan M.M."/>
            <person name="Alexander N.J."/>
            <person name="Busman M."/>
            <person name="Gutierrez S."/>
        </authorList>
    </citation>
    <scope>NUCLEOTIDE SEQUENCE [LARGE SCALE GENOMIC DNA]</scope>
    <source>
        <strain evidence="2 3">NRRL 3299</strain>
    </source>
</reference>
<gene>
    <name evidence="2" type="ORF">FSPOR_11971</name>
</gene>
<evidence type="ECO:0000313" key="2">
    <source>
        <dbReference type="EMBL" id="RGP57538.1"/>
    </source>
</evidence>
<dbReference type="PANTHER" id="PTHR38111:SF6">
    <property type="entry name" value="FINGER DOMAIN PROTEIN, PUTATIVE (AFU_ORTHOLOGUE AFUA_8G01940)-RELATED"/>
    <property type="match status" value="1"/>
</dbReference>